<name>A0A1Q3ELM2_LENED</name>
<keyword evidence="2" id="KW-1185">Reference proteome</keyword>
<dbReference type="EMBL" id="BDGU01000566">
    <property type="protein sequence ID" value="GAW08071.1"/>
    <property type="molecule type" value="Genomic_DNA"/>
</dbReference>
<evidence type="ECO:0000313" key="1">
    <source>
        <dbReference type="EMBL" id="GAW08071.1"/>
    </source>
</evidence>
<dbReference type="Proteomes" id="UP000188533">
    <property type="component" value="Unassembled WGS sequence"/>
</dbReference>
<comment type="caution">
    <text evidence="1">The sequence shown here is derived from an EMBL/GenBank/DDBJ whole genome shotgun (WGS) entry which is preliminary data.</text>
</comment>
<accession>A0A1Q3ELM2</accession>
<organism evidence="1 2">
    <name type="scientific">Lentinula edodes</name>
    <name type="common">Shiitake mushroom</name>
    <name type="synonym">Lentinus edodes</name>
    <dbReference type="NCBI Taxonomy" id="5353"/>
    <lineage>
        <taxon>Eukaryota</taxon>
        <taxon>Fungi</taxon>
        <taxon>Dikarya</taxon>
        <taxon>Basidiomycota</taxon>
        <taxon>Agaricomycotina</taxon>
        <taxon>Agaricomycetes</taxon>
        <taxon>Agaricomycetidae</taxon>
        <taxon>Agaricales</taxon>
        <taxon>Marasmiineae</taxon>
        <taxon>Omphalotaceae</taxon>
        <taxon>Lentinula</taxon>
    </lineage>
</organism>
<evidence type="ECO:0000313" key="2">
    <source>
        <dbReference type="Proteomes" id="UP000188533"/>
    </source>
</evidence>
<sequence length="191" mass="21987">MMLINNMKHILALDPYNSRQRQYQIEVDREVYTTIDVLSDSAADSPLGCGTRVWKVKESSGRIRILKDVWLKLNGQEEHRIHRAILADTKALNVEENDDFDEQLSQRVLRPMAYCRVRIDNEEDSTNTVMGGGYDLDNTMIMVEPVTFQQLSSVEPRGRMINILLHNQAPLLVRIRTLQLNTLVHAERPST</sequence>
<reference evidence="1 2" key="2">
    <citation type="submission" date="2017-02" db="EMBL/GenBank/DDBJ databases">
        <title>A genome survey and senescence transcriptome analysis in Lentinula edodes.</title>
        <authorList>
            <person name="Sakamoto Y."/>
            <person name="Nakade K."/>
            <person name="Sato S."/>
            <person name="Yoshida Y."/>
            <person name="Miyazaki K."/>
            <person name="Natsume S."/>
            <person name="Konno N."/>
        </authorList>
    </citation>
    <scope>NUCLEOTIDE SEQUENCE [LARGE SCALE GENOMIC DNA]</scope>
    <source>
        <strain evidence="1 2">NBRC 111202</strain>
    </source>
</reference>
<proteinExistence type="predicted"/>
<dbReference type="AlphaFoldDB" id="A0A1Q3ELM2"/>
<gene>
    <name evidence="1" type="ORF">LENED_010112</name>
</gene>
<protein>
    <submittedName>
        <fullName evidence="1">Ras GTPase-activating-like protein IQGAP1 [Mus musculus]</fullName>
    </submittedName>
</protein>
<reference evidence="1 2" key="1">
    <citation type="submission" date="2016-08" db="EMBL/GenBank/DDBJ databases">
        <authorList>
            <consortium name="Lentinula edodes genome sequencing consortium"/>
            <person name="Sakamoto Y."/>
            <person name="Nakade K."/>
            <person name="Sato S."/>
            <person name="Yoshida Y."/>
            <person name="Miyazaki K."/>
            <person name="Natsume S."/>
            <person name="Konno N."/>
        </authorList>
    </citation>
    <scope>NUCLEOTIDE SEQUENCE [LARGE SCALE GENOMIC DNA]</scope>
    <source>
        <strain evidence="1 2">NBRC 111202</strain>
    </source>
</reference>